<sequence>AFVNIITMSKKAIRNGSAQYDNQILQNQYDDQSEAQLPSLGPVRQPNTPDQYDNRSGAPYAL</sequence>
<evidence type="ECO:0000313" key="1">
    <source>
        <dbReference type="EMBL" id="CAG8724474.1"/>
    </source>
</evidence>
<protein>
    <submittedName>
        <fullName evidence="1">16412_t:CDS:1</fullName>
    </submittedName>
</protein>
<dbReference type="EMBL" id="CAJVPT010040065">
    <property type="protein sequence ID" value="CAG8724474.1"/>
    <property type="molecule type" value="Genomic_DNA"/>
</dbReference>
<feature type="non-terminal residue" evidence="1">
    <location>
        <position position="1"/>
    </location>
</feature>
<dbReference type="Proteomes" id="UP000789525">
    <property type="component" value="Unassembled WGS sequence"/>
</dbReference>
<comment type="caution">
    <text evidence="1">The sequence shown here is derived from an EMBL/GenBank/DDBJ whole genome shotgun (WGS) entry which is preliminary data.</text>
</comment>
<keyword evidence="2" id="KW-1185">Reference proteome</keyword>
<reference evidence="1" key="1">
    <citation type="submission" date="2021-06" db="EMBL/GenBank/DDBJ databases">
        <authorList>
            <person name="Kallberg Y."/>
            <person name="Tangrot J."/>
            <person name="Rosling A."/>
        </authorList>
    </citation>
    <scope>NUCLEOTIDE SEQUENCE</scope>
    <source>
        <strain evidence="1">CL356</strain>
    </source>
</reference>
<name>A0ACA9PWR2_9GLOM</name>
<accession>A0ACA9PWR2</accession>
<gene>
    <name evidence="1" type="ORF">ACOLOM_LOCUS11291</name>
</gene>
<organism evidence="1 2">
    <name type="scientific">Acaulospora colombiana</name>
    <dbReference type="NCBI Taxonomy" id="27376"/>
    <lineage>
        <taxon>Eukaryota</taxon>
        <taxon>Fungi</taxon>
        <taxon>Fungi incertae sedis</taxon>
        <taxon>Mucoromycota</taxon>
        <taxon>Glomeromycotina</taxon>
        <taxon>Glomeromycetes</taxon>
        <taxon>Diversisporales</taxon>
        <taxon>Acaulosporaceae</taxon>
        <taxon>Acaulospora</taxon>
    </lineage>
</organism>
<evidence type="ECO:0000313" key="2">
    <source>
        <dbReference type="Proteomes" id="UP000789525"/>
    </source>
</evidence>
<proteinExistence type="predicted"/>